<dbReference type="InterPro" id="IPR005151">
    <property type="entry name" value="Tail-specific_protease"/>
</dbReference>
<dbReference type="NCBIfam" id="TIGR00225">
    <property type="entry name" value="prc"/>
    <property type="match status" value="1"/>
</dbReference>
<dbReference type="PANTHER" id="PTHR32060:SF30">
    <property type="entry name" value="CARBOXY-TERMINAL PROCESSING PROTEASE CTPA"/>
    <property type="match status" value="1"/>
</dbReference>
<dbReference type="InterPro" id="IPR036034">
    <property type="entry name" value="PDZ_sf"/>
</dbReference>
<sequence length="767" mass="85986">MFATLDPHTNFFAEEDFRSFMQDSQESYTGLGIIINLRNGRIVIDRVFNDSPAEKAGLKKNDTIVRINDETTDKMSPSDVSARLAGKENTSVDIYITREEPSKPVLKYTVYRQQIYVSSVKSEVFEEAGRRIGYVKILHFQEKTFRDLDAALDDMNIDYSDFKGIILDLRGNPGGLLDQSVRVSNKFINEGAIVYVATVANQIKQEYRANPYNTIVDIPLMVLIDENSASASEIVSGALKKNNRAVLIGRKTFGKGSVQNVLNVPGNNGVKITDSKYLTADKISIQSIGIQPDIEINYFTVRDKYFFSSKISEVLTEADLRNNFAEWGNARDRPLFSLEYINMPDTVKADDTTADNDEENSVHNDYELNFAKNTLIDYKTEKYSYASFKEFVLKQAEAEKKQQQNKIIAGFQREKIQWSGRSNQNPEAKPVVTVKTALLSDGKAQQLFETGTLFYISATISNATPQTITGLLVTLTGQGLPFKQKHIAVGDLLPGARKTVPVEINIKTSALSEVFNYRLGVYSSSGALIEAKDGNFIVFSKEILPPIKYSADLNSADGKALCSPGAKTIFTLTAETLGNRTLNAMLSVVPPDAGSKEKNIIFTPMANNAGIQTMSAAKPVSYSYQMTLNQAVPDKQLKTKLYLYDPDDTRAVYKIPLEIPCTQTSYVVKNAQPEIVLGAEQKFVTNSSFYSFRFRLQDDQKWRDVYVLLNGKKIYYTRNLKNSDFEEIKLDNIALLTGNFNTFKIAVRDNHNMWNIREFAVLHKVSS</sequence>
<dbReference type="PROSITE" id="PS50106">
    <property type="entry name" value="PDZ"/>
    <property type="match status" value="1"/>
</dbReference>
<reference evidence="6" key="3">
    <citation type="submission" date="2023-05" db="EMBL/GenBank/DDBJ databases">
        <authorList>
            <person name="Smith C.H."/>
        </authorList>
    </citation>
    <scope>NUCLEOTIDE SEQUENCE</scope>
    <source>
        <strain evidence="6">CHS0354</strain>
        <tissue evidence="6">Mantle</tissue>
    </source>
</reference>
<evidence type="ECO:0000256" key="4">
    <source>
        <dbReference type="ARBA" id="ARBA00022825"/>
    </source>
</evidence>
<evidence type="ECO:0000313" key="6">
    <source>
        <dbReference type="EMBL" id="KAK3596141.1"/>
    </source>
</evidence>
<dbReference type="GO" id="GO:0007165">
    <property type="term" value="P:signal transduction"/>
    <property type="evidence" value="ECO:0007669"/>
    <property type="project" value="TreeGrafter"/>
</dbReference>
<keyword evidence="3" id="KW-0378">Hydrolase</keyword>
<comment type="caution">
    <text evidence="6">The sequence shown here is derived from an EMBL/GenBank/DDBJ whole genome shotgun (WGS) entry which is preliminary data.</text>
</comment>
<dbReference type="CDD" id="cd07560">
    <property type="entry name" value="Peptidase_S41_CPP"/>
    <property type="match status" value="1"/>
</dbReference>
<dbReference type="Pfam" id="PF03572">
    <property type="entry name" value="Peptidase_S41"/>
    <property type="match status" value="1"/>
</dbReference>
<dbReference type="InterPro" id="IPR004447">
    <property type="entry name" value="Peptidase_S41A"/>
</dbReference>
<dbReference type="CDD" id="cd06782">
    <property type="entry name" value="cpPDZ_CPP-like"/>
    <property type="match status" value="1"/>
</dbReference>
<dbReference type="Pfam" id="PF17820">
    <property type="entry name" value="PDZ_6"/>
    <property type="match status" value="1"/>
</dbReference>
<dbReference type="GO" id="GO:0008236">
    <property type="term" value="F:serine-type peptidase activity"/>
    <property type="evidence" value="ECO:0007669"/>
    <property type="project" value="UniProtKB-KW"/>
</dbReference>
<accession>A0AAE0SQV6</accession>
<keyword evidence="4" id="KW-0720">Serine protease</keyword>
<reference evidence="6" key="2">
    <citation type="journal article" date="2021" name="Genome Biol. Evol.">
        <title>Developing a high-quality reference genome for a parasitic bivalve with doubly uniparental inheritance (Bivalvia: Unionida).</title>
        <authorList>
            <person name="Smith C.H."/>
        </authorList>
    </citation>
    <scope>NUCLEOTIDE SEQUENCE</scope>
    <source>
        <strain evidence="6">CHS0354</strain>
        <tissue evidence="6">Mantle</tissue>
    </source>
</reference>
<feature type="domain" description="PDZ" evidence="5">
    <location>
        <begin position="17"/>
        <end position="84"/>
    </location>
</feature>
<protein>
    <recommendedName>
        <fullName evidence="5">PDZ domain-containing protein</fullName>
    </recommendedName>
</protein>
<dbReference type="SMART" id="SM00245">
    <property type="entry name" value="TSPc"/>
    <property type="match status" value="1"/>
</dbReference>
<dbReference type="InterPro" id="IPR001478">
    <property type="entry name" value="PDZ"/>
</dbReference>
<dbReference type="EMBL" id="JAEAOA010001653">
    <property type="protein sequence ID" value="KAK3596141.1"/>
    <property type="molecule type" value="Genomic_DNA"/>
</dbReference>
<organism evidence="6 7">
    <name type="scientific">Potamilus streckersoni</name>
    <dbReference type="NCBI Taxonomy" id="2493646"/>
    <lineage>
        <taxon>Eukaryota</taxon>
        <taxon>Metazoa</taxon>
        <taxon>Spiralia</taxon>
        <taxon>Lophotrochozoa</taxon>
        <taxon>Mollusca</taxon>
        <taxon>Bivalvia</taxon>
        <taxon>Autobranchia</taxon>
        <taxon>Heteroconchia</taxon>
        <taxon>Palaeoheterodonta</taxon>
        <taxon>Unionida</taxon>
        <taxon>Unionoidea</taxon>
        <taxon>Unionidae</taxon>
        <taxon>Ambleminae</taxon>
        <taxon>Lampsilini</taxon>
        <taxon>Potamilus</taxon>
    </lineage>
</organism>
<comment type="similarity">
    <text evidence="1">Belongs to the peptidase S41A family.</text>
</comment>
<dbReference type="Gene3D" id="3.30.750.44">
    <property type="match status" value="1"/>
</dbReference>
<keyword evidence="2" id="KW-0645">Protease</keyword>
<evidence type="ECO:0000256" key="1">
    <source>
        <dbReference type="ARBA" id="ARBA00009179"/>
    </source>
</evidence>
<name>A0AAE0SQV6_9BIVA</name>
<dbReference type="GO" id="GO:0004175">
    <property type="term" value="F:endopeptidase activity"/>
    <property type="evidence" value="ECO:0007669"/>
    <property type="project" value="TreeGrafter"/>
</dbReference>
<dbReference type="InterPro" id="IPR029045">
    <property type="entry name" value="ClpP/crotonase-like_dom_sf"/>
</dbReference>
<dbReference type="InterPro" id="IPR041489">
    <property type="entry name" value="PDZ_6"/>
</dbReference>
<dbReference type="GO" id="GO:0006508">
    <property type="term" value="P:proteolysis"/>
    <property type="evidence" value="ECO:0007669"/>
    <property type="project" value="UniProtKB-KW"/>
</dbReference>
<dbReference type="Gene3D" id="3.90.226.10">
    <property type="entry name" value="2-enoyl-CoA Hydratase, Chain A, domain 1"/>
    <property type="match status" value="1"/>
</dbReference>
<dbReference type="PANTHER" id="PTHR32060">
    <property type="entry name" value="TAIL-SPECIFIC PROTEASE"/>
    <property type="match status" value="1"/>
</dbReference>
<keyword evidence="7" id="KW-1185">Reference proteome</keyword>
<proteinExistence type="inferred from homology"/>
<dbReference type="SUPFAM" id="SSF52096">
    <property type="entry name" value="ClpP/crotonase"/>
    <property type="match status" value="1"/>
</dbReference>
<evidence type="ECO:0000256" key="3">
    <source>
        <dbReference type="ARBA" id="ARBA00022801"/>
    </source>
</evidence>
<dbReference type="AlphaFoldDB" id="A0AAE0SQV6"/>
<reference evidence="6" key="1">
    <citation type="journal article" date="2021" name="Genome Biol. Evol.">
        <title>A High-Quality Reference Genome for a Parasitic Bivalve with Doubly Uniparental Inheritance (Bivalvia: Unionida).</title>
        <authorList>
            <person name="Smith C.H."/>
        </authorList>
    </citation>
    <scope>NUCLEOTIDE SEQUENCE</scope>
    <source>
        <strain evidence="6">CHS0354</strain>
    </source>
</reference>
<dbReference type="SUPFAM" id="SSF50156">
    <property type="entry name" value="PDZ domain-like"/>
    <property type="match status" value="1"/>
</dbReference>
<evidence type="ECO:0000256" key="2">
    <source>
        <dbReference type="ARBA" id="ARBA00022670"/>
    </source>
</evidence>
<dbReference type="SMART" id="SM00228">
    <property type="entry name" value="PDZ"/>
    <property type="match status" value="1"/>
</dbReference>
<dbReference type="Gene3D" id="2.30.42.10">
    <property type="match status" value="1"/>
</dbReference>
<gene>
    <name evidence="6" type="ORF">CHS0354_027411</name>
</gene>
<dbReference type="Proteomes" id="UP001195483">
    <property type="component" value="Unassembled WGS sequence"/>
</dbReference>
<evidence type="ECO:0000259" key="5">
    <source>
        <dbReference type="PROSITE" id="PS50106"/>
    </source>
</evidence>
<evidence type="ECO:0000313" key="7">
    <source>
        <dbReference type="Proteomes" id="UP001195483"/>
    </source>
</evidence>